<evidence type="ECO:0000313" key="2">
    <source>
        <dbReference type="EMBL" id="TKT92933.1"/>
    </source>
</evidence>
<keyword evidence="1" id="KW-0472">Membrane</keyword>
<reference evidence="2 3" key="1">
    <citation type="submission" date="2019-05" db="EMBL/GenBank/DDBJ databases">
        <title>Dyadobacter AR-3-8 sp. nov., isolated from arctic soil.</title>
        <authorList>
            <person name="Chaudhary D.K."/>
        </authorList>
    </citation>
    <scope>NUCLEOTIDE SEQUENCE [LARGE SCALE GENOMIC DNA]</scope>
    <source>
        <strain evidence="2 3">AR-3-8</strain>
    </source>
</reference>
<keyword evidence="1" id="KW-0812">Transmembrane</keyword>
<keyword evidence="3" id="KW-1185">Reference proteome</keyword>
<dbReference type="AlphaFoldDB" id="A0A4V6BJ45"/>
<feature type="transmembrane region" description="Helical" evidence="1">
    <location>
        <begin position="7"/>
        <end position="28"/>
    </location>
</feature>
<dbReference type="OrthoDB" id="961233at2"/>
<dbReference type="EMBL" id="SZVO01000003">
    <property type="protein sequence ID" value="TKT92933.1"/>
    <property type="molecule type" value="Genomic_DNA"/>
</dbReference>
<evidence type="ECO:0000313" key="3">
    <source>
        <dbReference type="Proteomes" id="UP000304900"/>
    </source>
</evidence>
<keyword evidence="1" id="KW-1133">Transmembrane helix</keyword>
<evidence type="ECO:0000256" key="1">
    <source>
        <dbReference type="SAM" id="Phobius"/>
    </source>
</evidence>
<dbReference type="Proteomes" id="UP000304900">
    <property type="component" value="Unassembled WGS sequence"/>
</dbReference>
<name>A0A4V6BJ45_9BACT</name>
<comment type="caution">
    <text evidence="2">The sequence shown here is derived from an EMBL/GenBank/DDBJ whole genome shotgun (WGS) entry which is preliminary data.</text>
</comment>
<dbReference type="RefSeq" id="WP_137339659.1">
    <property type="nucleotide sequence ID" value="NZ_BSQH01000010.1"/>
</dbReference>
<proteinExistence type="predicted"/>
<gene>
    <name evidence="2" type="ORF">FDK13_09140</name>
</gene>
<accession>A0A4V6BJ45</accession>
<protein>
    <submittedName>
        <fullName evidence="2">Uncharacterized protein</fullName>
    </submittedName>
</protein>
<organism evidence="2 3">
    <name type="scientific">Dyadobacter frigoris</name>
    <dbReference type="NCBI Taxonomy" id="2576211"/>
    <lineage>
        <taxon>Bacteria</taxon>
        <taxon>Pseudomonadati</taxon>
        <taxon>Bacteroidota</taxon>
        <taxon>Cytophagia</taxon>
        <taxon>Cytophagales</taxon>
        <taxon>Spirosomataceae</taxon>
        <taxon>Dyadobacter</taxon>
    </lineage>
</organism>
<sequence>MGYINKLIRYSLLFVSGIIFVVSLSPAIQRKIAAKGLIPDQYRFGDLYNTSNLLKFKEVDFAKNTSLVESDKPKVKYNDVDLYTIGDSFTPMDTSYYAGAKNYHIWMGVNVDTVKLDTAKKSILVVEIIERTIQERLLKEYEALYIKRGFQIKGDTYKTEVANSGAGSSFWWDKFGDQINQRIEFLLFNFNAFLKLKELKSSIMLTWFDRTHTGAIISRNHQYLFYSVEADKKSVLSPFHEITPASVDSVVTHINTIRNYYKGRGFAEVYFCLIPNKVTVCENDRFEHNNQISLVENNPLLQTPIISVQATIRKHPEWFHKSDGHWNVAGKRYWLQKTNELVKQWSEE</sequence>